<proteinExistence type="predicted"/>
<evidence type="ECO:0000256" key="1">
    <source>
        <dbReference type="SAM" id="MobiDB-lite"/>
    </source>
</evidence>
<dbReference type="AlphaFoldDB" id="A0A9K3I3J4"/>
<protein>
    <submittedName>
        <fullName evidence="2">Uncharacterized protein</fullName>
    </submittedName>
</protein>
<gene>
    <name evidence="2" type="ORF">HanXRQr2_Chr09g0370631</name>
</gene>
<evidence type="ECO:0000313" key="3">
    <source>
        <dbReference type="Proteomes" id="UP000215914"/>
    </source>
</evidence>
<name>A0A9K3I3J4_HELAN</name>
<dbReference type="Proteomes" id="UP000215914">
    <property type="component" value="Unassembled WGS sequence"/>
</dbReference>
<sequence length="60" mass="6609">MATTVALGSANTDSDRSLPKLHSRHRSPPPLTIRLPFSVQLLQLAFQCPSSPLLRPPARY</sequence>
<comment type="caution">
    <text evidence="2">The sequence shown here is derived from an EMBL/GenBank/DDBJ whole genome shotgun (WGS) entry which is preliminary data.</text>
</comment>
<dbReference type="Gramene" id="mRNA:HanXRQr2_Chr09g0370631">
    <property type="protein sequence ID" value="CDS:HanXRQr2_Chr09g0370631.1"/>
    <property type="gene ID" value="HanXRQr2_Chr09g0370631"/>
</dbReference>
<organism evidence="2 3">
    <name type="scientific">Helianthus annuus</name>
    <name type="common">Common sunflower</name>
    <dbReference type="NCBI Taxonomy" id="4232"/>
    <lineage>
        <taxon>Eukaryota</taxon>
        <taxon>Viridiplantae</taxon>
        <taxon>Streptophyta</taxon>
        <taxon>Embryophyta</taxon>
        <taxon>Tracheophyta</taxon>
        <taxon>Spermatophyta</taxon>
        <taxon>Magnoliopsida</taxon>
        <taxon>eudicotyledons</taxon>
        <taxon>Gunneridae</taxon>
        <taxon>Pentapetalae</taxon>
        <taxon>asterids</taxon>
        <taxon>campanulids</taxon>
        <taxon>Asterales</taxon>
        <taxon>Asteraceae</taxon>
        <taxon>Asteroideae</taxon>
        <taxon>Heliantheae alliance</taxon>
        <taxon>Heliantheae</taxon>
        <taxon>Helianthus</taxon>
    </lineage>
</organism>
<dbReference type="EMBL" id="MNCJ02000324">
    <property type="protein sequence ID" value="KAF5789387.1"/>
    <property type="molecule type" value="Genomic_DNA"/>
</dbReference>
<reference evidence="2" key="1">
    <citation type="journal article" date="2017" name="Nature">
        <title>The sunflower genome provides insights into oil metabolism, flowering and Asterid evolution.</title>
        <authorList>
            <person name="Badouin H."/>
            <person name="Gouzy J."/>
            <person name="Grassa C.J."/>
            <person name="Murat F."/>
            <person name="Staton S.E."/>
            <person name="Cottret L."/>
            <person name="Lelandais-Briere C."/>
            <person name="Owens G.L."/>
            <person name="Carrere S."/>
            <person name="Mayjonade B."/>
            <person name="Legrand L."/>
            <person name="Gill N."/>
            <person name="Kane N.C."/>
            <person name="Bowers J.E."/>
            <person name="Hubner S."/>
            <person name="Bellec A."/>
            <person name="Berard A."/>
            <person name="Berges H."/>
            <person name="Blanchet N."/>
            <person name="Boniface M.C."/>
            <person name="Brunel D."/>
            <person name="Catrice O."/>
            <person name="Chaidir N."/>
            <person name="Claudel C."/>
            <person name="Donnadieu C."/>
            <person name="Faraut T."/>
            <person name="Fievet G."/>
            <person name="Helmstetter N."/>
            <person name="King M."/>
            <person name="Knapp S.J."/>
            <person name="Lai Z."/>
            <person name="Le Paslier M.C."/>
            <person name="Lippi Y."/>
            <person name="Lorenzon L."/>
            <person name="Mandel J.R."/>
            <person name="Marage G."/>
            <person name="Marchand G."/>
            <person name="Marquand E."/>
            <person name="Bret-Mestries E."/>
            <person name="Morien E."/>
            <person name="Nambeesan S."/>
            <person name="Nguyen T."/>
            <person name="Pegot-Espagnet P."/>
            <person name="Pouilly N."/>
            <person name="Raftis F."/>
            <person name="Sallet E."/>
            <person name="Schiex T."/>
            <person name="Thomas J."/>
            <person name="Vandecasteele C."/>
            <person name="Vares D."/>
            <person name="Vear F."/>
            <person name="Vautrin S."/>
            <person name="Crespi M."/>
            <person name="Mangin B."/>
            <person name="Burke J.M."/>
            <person name="Salse J."/>
            <person name="Munos S."/>
            <person name="Vincourt P."/>
            <person name="Rieseberg L.H."/>
            <person name="Langlade N.B."/>
        </authorList>
    </citation>
    <scope>NUCLEOTIDE SEQUENCE</scope>
    <source>
        <tissue evidence="2">Leaves</tissue>
    </source>
</reference>
<evidence type="ECO:0000313" key="2">
    <source>
        <dbReference type="EMBL" id="KAF5789387.1"/>
    </source>
</evidence>
<reference evidence="2" key="2">
    <citation type="submission" date="2020-06" db="EMBL/GenBank/DDBJ databases">
        <title>Helianthus annuus Genome sequencing and assembly Release 2.</title>
        <authorList>
            <person name="Gouzy J."/>
            <person name="Langlade N."/>
            <person name="Munos S."/>
        </authorList>
    </citation>
    <scope>NUCLEOTIDE SEQUENCE</scope>
    <source>
        <tissue evidence="2">Leaves</tissue>
    </source>
</reference>
<accession>A0A9K3I3J4</accession>
<keyword evidence="3" id="KW-1185">Reference proteome</keyword>
<feature type="region of interest" description="Disordered" evidence="1">
    <location>
        <begin position="1"/>
        <end position="31"/>
    </location>
</feature>